<dbReference type="EMBL" id="JAEDXU010000002">
    <property type="protein sequence ID" value="MBP1045642.1"/>
    <property type="molecule type" value="Genomic_DNA"/>
</dbReference>
<organism evidence="2 3">
    <name type="scientific">Enterococcus larvae</name>
    <dbReference type="NCBI Taxonomy" id="2794352"/>
    <lineage>
        <taxon>Bacteria</taxon>
        <taxon>Bacillati</taxon>
        <taxon>Bacillota</taxon>
        <taxon>Bacilli</taxon>
        <taxon>Lactobacillales</taxon>
        <taxon>Enterococcaceae</taxon>
        <taxon>Enterococcus</taxon>
    </lineage>
</organism>
<proteinExistence type="predicted"/>
<name>A0ABS4CH98_9ENTE</name>
<evidence type="ECO:0000313" key="2">
    <source>
        <dbReference type="EMBL" id="MBP1045642.1"/>
    </source>
</evidence>
<protein>
    <submittedName>
        <fullName evidence="2">Uncharacterized protein</fullName>
    </submittedName>
</protein>
<dbReference type="Proteomes" id="UP000673375">
    <property type="component" value="Unassembled WGS sequence"/>
</dbReference>
<dbReference type="RefSeq" id="WP_209556430.1">
    <property type="nucleotide sequence ID" value="NZ_JAEDXU010000002.1"/>
</dbReference>
<feature type="compositionally biased region" description="Polar residues" evidence="1">
    <location>
        <begin position="1"/>
        <end position="22"/>
    </location>
</feature>
<sequence length="103" mass="11539">MNNQEQNDYSAALSPSNFSTDHMPTVTKRQIHKDSCEVVRAVVRKNMIENGMALITNTAMNNIANLSMLEQQLSDMSPTAEPRLKMIVDEYAIRANNRLQGGN</sequence>
<evidence type="ECO:0000313" key="3">
    <source>
        <dbReference type="Proteomes" id="UP000673375"/>
    </source>
</evidence>
<accession>A0ABS4CH98</accession>
<feature type="region of interest" description="Disordered" evidence="1">
    <location>
        <begin position="1"/>
        <end position="31"/>
    </location>
</feature>
<comment type="caution">
    <text evidence="2">The sequence shown here is derived from an EMBL/GenBank/DDBJ whole genome shotgun (WGS) entry which is preliminary data.</text>
</comment>
<reference evidence="2 3" key="1">
    <citation type="submission" date="2020-12" db="EMBL/GenBank/DDBJ databases">
        <title>Vagococcus allomyrinae sp. nov. and Enterococcus lavae sp. nov., isolated from the larvae of Allomyrina dichotoma.</title>
        <authorList>
            <person name="Lee S.D."/>
        </authorList>
    </citation>
    <scope>NUCLEOTIDE SEQUENCE [LARGE SCALE GENOMIC DNA]</scope>
    <source>
        <strain evidence="2 3">BWM-S5</strain>
    </source>
</reference>
<keyword evidence="3" id="KW-1185">Reference proteome</keyword>
<gene>
    <name evidence="2" type="ORF">I6N96_05080</name>
</gene>
<evidence type="ECO:0000256" key="1">
    <source>
        <dbReference type="SAM" id="MobiDB-lite"/>
    </source>
</evidence>